<comment type="caution">
    <text evidence="2">The sequence shown here is derived from an EMBL/GenBank/DDBJ whole genome shotgun (WGS) entry which is preliminary data.</text>
</comment>
<dbReference type="EMBL" id="AZHX01000377">
    <property type="protein sequence ID" value="ETX07769.1"/>
    <property type="molecule type" value="Genomic_DNA"/>
</dbReference>
<keyword evidence="1" id="KW-1133">Transmembrane helix</keyword>
<sequence>MLGIIGVVWGLGGVVLMLGYAVVRLFPVTMAAFEQPLQWYHWVCLIGFVVFMAYSEGYRGFQQAFSPRVAARLKYLYDYPRPWHVVLSPLFCMGYFYIQRRRRIAIYILTLGIIAIILAVKLLSQPWRGIIDAG</sequence>
<feature type="transmembrane region" description="Helical" evidence="1">
    <location>
        <begin position="39"/>
        <end position="61"/>
    </location>
</feature>
<protein>
    <submittedName>
        <fullName evidence="2">Uncharacterized protein</fullName>
    </submittedName>
</protein>
<keyword evidence="1" id="KW-0812">Transmembrane</keyword>
<evidence type="ECO:0000313" key="3">
    <source>
        <dbReference type="Proteomes" id="UP000019140"/>
    </source>
</evidence>
<feature type="non-terminal residue" evidence="2">
    <location>
        <position position="134"/>
    </location>
</feature>
<feature type="transmembrane region" description="Helical" evidence="1">
    <location>
        <begin position="82"/>
        <end position="98"/>
    </location>
</feature>
<dbReference type="Proteomes" id="UP000019140">
    <property type="component" value="Unassembled WGS sequence"/>
</dbReference>
<gene>
    <name evidence="2" type="ORF">ETSY2_09295</name>
</gene>
<dbReference type="AlphaFoldDB" id="W4MBQ8"/>
<keyword evidence="3" id="KW-1185">Reference proteome</keyword>
<evidence type="ECO:0000256" key="1">
    <source>
        <dbReference type="SAM" id="Phobius"/>
    </source>
</evidence>
<accession>W4MBQ8</accession>
<dbReference type="HOGENOM" id="CLU_104560_0_0_7"/>
<organism evidence="2 3">
    <name type="scientific">Candidatus Entotheonella gemina</name>
    <dbReference type="NCBI Taxonomy" id="1429439"/>
    <lineage>
        <taxon>Bacteria</taxon>
        <taxon>Pseudomonadati</taxon>
        <taxon>Nitrospinota/Tectimicrobiota group</taxon>
        <taxon>Candidatus Tectimicrobiota</taxon>
        <taxon>Candidatus Entotheonellia</taxon>
        <taxon>Candidatus Entotheonellales</taxon>
        <taxon>Candidatus Entotheonellaceae</taxon>
        <taxon>Candidatus Entotheonella</taxon>
    </lineage>
</organism>
<evidence type="ECO:0000313" key="2">
    <source>
        <dbReference type="EMBL" id="ETX07769.1"/>
    </source>
</evidence>
<name>W4MBQ8_9BACT</name>
<reference evidence="2 3" key="1">
    <citation type="journal article" date="2014" name="Nature">
        <title>An environmental bacterial taxon with a large and distinct metabolic repertoire.</title>
        <authorList>
            <person name="Wilson M.C."/>
            <person name="Mori T."/>
            <person name="Ruckert C."/>
            <person name="Uria A.R."/>
            <person name="Helf M.J."/>
            <person name="Takada K."/>
            <person name="Gernert C."/>
            <person name="Steffens U.A."/>
            <person name="Heycke N."/>
            <person name="Schmitt S."/>
            <person name="Rinke C."/>
            <person name="Helfrich E.J."/>
            <person name="Brachmann A.O."/>
            <person name="Gurgui C."/>
            <person name="Wakimoto T."/>
            <person name="Kracht M."/>
            <person name="Crusemann M."/>
            <person name="Hentschel U."/>
            <person name="Abe I."/>
            <person name="Matsunaga S."/>
            <person name="Kalinowski J."/>
            <person name="Takeyama H."/>
            <person name="Piel J."/>
        </authorList>
    </citation>
    <scope>NUCLEOTIDE SEQUENCE [LARGE SCALE GENOMIC DNA]</scope>
    <source>
        <strain evidence="3">TSY2</strain>
    </source>
</reference>
<proteinExistence type="predicted"/>
<feature type="transmembrane region" description="Helical" evidence="1">
    <location>
        <begin position="7"/>
        <end position="27"/>
    </location>
</feature>
<keyword evidence="1" id="KW-0472">Membrane</keyword>
<feature type="transmembrane region" description="Helical" evidence="1">
    <location>
        <begin position="104"/>
        <end position="123"/>
    </location>
</feature>